<dbReference type="GO" id="GO:0030313">
    <property type="term" value="C:cell envelope"/>
    <property type="evidence" value="ECO:0007669"/>
    <property type="project" value="UniProtKB-SubCell"/>
</dbReference>
<feature type="domain" description="Heparinase II/III-like C-terminal" evidence="2">
    <location>
        <begin position="331"/>
        <end position="562"/>
    </location>
</feature>
<accession>A0A1G6T6Z3</accession>
<dbReference type="InterPro" id="IPR008929">
    <property type="entry name" value="Chondroitin_lyas"/>
</dbReference>
<evidence type="ECO:0000313" key="3">
    <source>
        <dbReference type="EMBL" id="SDD24892.1"/>
    </source>
</evidence>
<protein>
    <submittedName>
        <fullName evidence="3">Uncharacterized conserved protein, heparinase superfamily</fullName>
    </submittedName>
</protein>
<organism evidence="3 4">
    <name type="scientific">Kordiimonas lacus</name>
    <dbReference type="NCBI Taxonomy" id="637679"/>
    <lineage>
        <taxon>Bacteria</taxon>
        <taxon>Pseudomonadati</taxon>
        <taxon>Pseudomonadota</taxon>
        <taxon>Alphaproteobacteria</taxon>
        <taxon>Kordiimonadales</taxon>
        <taxon>Kordiimonadaceae</taxon>
        <taxon>Kordiimonas</taxon>
    </lineage>
</organism>
<keyword evidence="4" id="KW-1185">Reference proteome</keyword>
<dbReference type="Gene3D" id="1.50.10.100">
    <property type="entry name" value="Chondroitin AC/alginate lyase"/>
    <property type="match status" value="1"/>
</dbReference>
<dbReference type="STRING" id="637679.GCA_001550055_00747"/>
<dbReference type="EMBL" id="FNAK01000001">
    <property type="protein sequence ID" value="SDD24892.1"/>
    <property type="molecule type" value="Genomic_DNA"/>
</dbReference>
<evidence type="ECO:0000259" key="2">
    <source>
        <dbReference type="Pfam" id="PF07940"/>
    </source>
</evidence>
<reference evidence="3 4" key="1">
    <citation type="submission" date="2016-10" db="EMBL/GenBank/DDBJ databases">
        <authorList>
            <person name="de Groot N.N."/>
        </authorList>
    </citation>
    <scope>NUCLEOTIDE SEQUENCE [LARGE SCALE GENOMIC DNA]</scope>
    <source>
        <strain evidence="3 4">CGMCC 1.9109</strain>
    </source>
</reference>
<evidence type="ECO:0000256" key="1">
    <source>
        <dbReference type="ARBA" id="ARBA00004196"/>
    </source>
</evidence>
<name>A0A1G6T6Z3_9PROT</name>
<dbReference type="SUPFAM" id="SSF48230">
    <property type="entry name" value="Chondroitin AC/alginate lyase"/>
    <property type="match status" value="1"/>
</dbReference>
<dbReference type="Gene3D" id="2.70.98.70">
    <property type="match status" value="1"/>
</dbReference>
<dbReference type="RefSeq" id="WP_068308963.1">
    <property type="nucleotide sequence ID" value="NZ_FNAK01000001.1"/>
</dbReference>
<dbReference type="InterPro" id="IPR012480">
    <property type="entry name" value="Hepar_II_III_C"/>
</dbReference>
<dbReference type="AlphaFoldDB" id="A0A1G6T6Z3"/>
<dbReference type="Proteomes" id="UP000183685">
    <property type="component" value="Unassembled WGS sequence"/>
</dbReference>
<sequence>MNAAFDQIAEYAATAPTSRSTLRRDQSSHLAARTLRKLGRTIREWGYASPLYAHRLKGRHPMQLLGSPDDPAPGNATLGSAIFGGDMLFEGEQHALGEDFWIRLENASPEFQTYAHSFHWLQDLAQVNDQTKARDAAETILSWWLPFGEDWFKDVWAAETVARRIINWFTHAPLILSSSDMVYRSKVLTSVAKQSRHLSRVLGDTDEGLPRVYTAAALTLAGLLLPSSDTLLAKGARALERTLSTFILADGGPVSRNTSDAIRTMQLLVLVRDAYTTRGEDLPGWVQITLDKIGPFVRAMRHGDGNFAQFGGTSAEGGHGSNAVLAASEAKGKPIENAAHSGFQRVEAGRSVLIMDAGAPPPTAYSRKAHAGTAAFEFSTGLERLIVNVGHASKRGPIPALAELARTTAAHSTLIIADRNSSRLLEGGRMGPGVSETLTIREKTDESTRIRHTHNGYLKRFGVKHERTLDLSADGTRLKGSDKLFGPKIKKLEGKEMLLRFHLHPNVSALKASDGRITLETRAGKTWIFDVDGGEAEIEESLYLSRPDHPVPSRQIVVRLAREGNEQPALSWVLSEMSF</sequence>
<gene>
    <name evidence="3" type="ORF">SAMN04488071_0141</name>
</gene>
<dbReference type="OrthoDB" id="9787373at2"/>
<dbReference type="Pfam" id="PF07940">
    <property type="entry name" value="Hepar_II_III_C"/>
    <property type="match status" value="1"/>
</dbReference>
<evidence type="ECO:0000313" key="4">
    <source>
        <dbReference type="Proteomes" id="UP000183685"/>
    </source>
</evidence>
<proteinExistence type="predicted"/>
<dbReference type="GO" id="GO:0016829">
    <property type="term" value="F:lyase activity"/>
    <property type="evidence" value="ECO:0007669"/>
    <property type="project" value="InterPro"/>
</dbReference>
<comment type="subcellular location">
    <subcellularLocation>
        <location evidence="1">Cell envelope</location>
    </subcellularLocation>
</comment>